<dbReference type="Pfam" id="PF01161">
    <property type="entry name" value="PBP"/>
    <property type="match status" value="1"/>
</dbReference>
<protein>
    <recommendedName>
        <fullName evidence="3">Phosphatidylethanolamine-binding protein</fullName>
    </recommendedName>
</protein>
<evidence type="ECO:0000313" key="1">
    <source>
        <dbReference type="EMBL" id="CAK7918424.1"/>
    </source>
</evidence>
<evidence type="ECO:0000313" key="2">
    <source>
        <dbReference type="Proteomes" id="UP001497600"/>
    </source>
</evidence>
<dbReference type="InterPro" id="IPR036610">
    <property type="entry name" value="PEBP-like_sf"/>
</dbReference>
<dbReference type="Gene3D" id="3.90.280.10">
    <property type="entry name" value="PEBP-like"/>
    <property type="match status" value="1"/>
</dbReference>
<gene>
    <name evidence="1" type="ORF">CAAN4_G13168</name>
</gene>
<keyword evidence="2" id="KW-1185">Reference proteome</keyword>
<evidence type="ECO:0008006" key="3">
    <source>
        <dbReference type="Google" id="ProtNLM"/>
    </source>
</evidence>
<organism evidence="1 2">
    <name type="scientific">[Candida] anglica</name>
    <dbReference type="NCBI Taxonomy" id="148631"/>
    <lineage>
        <taxon>Eukaryota</taxon>
        <taxon>Fungi</taxon>
        <taxon>Dikarya</taxon>
        <taxon>Ascomycota</taxon>
        <taxon>Saccharomycotina</taxon>
        <taxon>Pichiomycetes</taxon>
        <taxon>Debaryomycetaceae</taxon>
        <taxon>Kurtzmaniella</taxon>
    </lineage>
</organism>
<dbReference type="Proteomes" id="UP001497600">
    <property type="component" value="Chromosome G"/>
</dbReference>
<sequence length="195" mass="21637">MGFIERTLGKLFYNYKLTEDALMINQEGFKDAPRSLTLTSEDFKDGEHMPVATAGVGVGDNKCPSLKITGLEPNAKSYVLLCQDIDVPILIPVTHMVIYNISPSKTTFALDELSESTSDLYKRGKNLYRNTKYLGPRPLEAHGPHRYCFQAFGINEIATTALSKLSEPPRAIHVQEIIKGNVVSTGLLTGIYNRE</sequence>
<accession>A0ABP0EI27</accession>
<dbReference type="SUPFAM" id="SSF49777">
    <property type="entry name" value="PEBP-like"/>
    <property type="match status" value="1"/>
</dbReference>
<name>A0ABP0EI27_9ASCO</name>
<dbReference type="CDD" id="cd00865">
    <property type="entry name" value="PEBP_bact_arch"/>
    <property type="match status" value="1"/>
</dbReference>
<dbReference type="InterPro" id="IPR008914">
    <property type="entry name" value="PEBP"/>
</dbReference>
<proteinExistence type="predicted"/>
<reference evidence="1 2" key="1">
    <citation type="submission" date="2024-01" db="EMBL/GenBank/DDBJ databases">
        <authorList>
            <consortium name="Genoscope - CEA"/>
            <person name="William W."/>
        </authorList>
    </citation>
    <scope>NUCLEOTIDE SEQUENCE [LARGE SCALE GENOMIC DNA]</scope>
    <source>
        <strain evidence="1 2">29B2s-10</strain>
    </source>
</reference>
<dbReference type="InterPro" id="IPR005247">
    <property type="entry name" value="YbhB_YbcL/LppC-like"/>
</dbReference>
<dbReference type="EMBL" id="OZ004259">
    <property type="protein sequence ID" value="CAK7918424.1"/>
    <property type="molecule type" value="Genomic_DNA"/>
</dbReference>